<keyword evidence="1" id="KW-0732">Signal</keyword>
<evidence type="ECO:0000256" key="1">
    <source>
        <dbReference type="ARBA" id="ARBA00022729"/>
    </source>
</evidence>
<protein>
    <recommendedName>
        <fullName evidence="4">Bulb-type lectin domain-containing protein</fullName>
    </recommendedName>
</protein>
<dbReference type="Proteomes" id="UP001371456">
    <property type="component" value="Unassembled WGS sequence"/>
</dbReference>
<accession>A0AAN8YAD8</accession>
<evidence type="ECO:0000313" key="2">
    <source>
        <dbReference type="EMBL" id="KAK6785217.1"/>
    </source>
</evidence>
<dbReference type="SUPFAM" id="SSF51110">
    <property type="entry name" value="alpha-D-mannose-specific plant lectins"/>
    <property type="match status" value="1"/>
</dbReference>
<evidence type="ECO:0000313" key="3">
    <source>
        <dbReference type="Proteomes" id="UP001371456"/>
    </source>
</evidence>
<name>A0AAN8YAD8_SOLBU</name>
<comment type="caution">
    <text evidence="2">The sequence shown here is derived from an EMBL/GenBank/DDBJ whole genome shotgun (WGS) entry which is preliminary data.</text>
</comment>
<organism evidence="2 3">
    <name type="scientific">Solanum bulbocastanum</name>
    <name type="common">Wild potato</name>
    <dbReference type="NCBI Taxonomy" id="147425"/>
    <lineage>
        <taxon>Eukaryota</taxon>
        <taxon>Viridiplantae</taxon>
        <taxon>Streptophyta</taxon>
        <taxon>Embryophyta</taxon>
        <taxon>Tracheophyta</taxon>
        <taxon>Spermatophyta</taxon>
        <taxon>Magnoliopsida</taxon>
        <taxon>eudicotyledons</taxon>
        <taxon>Gunneridae</taxon>
        <taxon>Pentapetalae</taxon>
        <taxon>asterids</taxon>
        <taxon>lamiids</taxon>
        <taxon>Solanales</taxon>
        <taxon>Solanaceae</taxon>
        <taxon>Solanoideae</taxon>
        <taxon>Solaneae</taxon>
        <taxon>Solanum</taxon>
    </lineage>
</organism>
<dbReference type="InterPro" id="IPR036426">
    <property type="entry name" value="Bulb-type_lectin_dom_sf"/>
</dbReference>
<dbReference type="AlphaFoldDB" id="A0AAN8YAD8"/>
<proteinExistence type="predicted"/>
<keyword evidence="3" id="KW-1185">Reference proteome</keyword>
<reference evidence="2 3" key="1">
    <citation type="submission" date="2024-02" db="EMBL/GenBank/DDBJ databases">
        <title>de novo genome assembly of Solanum bulbocastanum strain 11H21.</title>
        <authorList>
            <person name="Hosaka A.J."/>
        </authorList>
    </citation>
    <scope>NUCLEOTIDE SEQUENCE [LARGE SCALE GENOMIC DNA]</scope>
    <source>
        <tissue evidence="2">Young leaves</tissue>
    </source>
</reference>
<dbReference type="EMBL" id="JBANQN010000007">
    <property type="protein sequence ID" value="KAK6785217.1"/>
    <property type="molecule type" value="Genomic_DNA"/>
</dbReference>
<sequence>MTETGNLVLFDETNHTMWQSFDHPMDFGLYALGAEFSFRAEAHSKHFRSQSESRFVWFNYSQWKLGHLNRFQSTSDYYASSNDDSYFSFDGQTLTALHDPPTSPPQFTKLGHDGHLRVRSGNQLSEATNSSVLPSVLSGPSAAPLTDLLSEANPRFEL</sequence>
<evidence type="ECO:0008006" key="4">
    <source>
        <dbReference type="Google" id="ProtNLM"/>
    </source>
</evidence>
<gene>
    <name evidence="2" type="ORF">RDI58_018672</name>
</gene>